<dbReference type="PANTHER" id="PTHR43103">
    <property type="entry name" value="NUCLEOSIDE-DIPHOSPHATE-SUGAR EPIMERASE"/>
    <property type="match status" value="1"/>
</dbReference>
<comment type="caution">
    <text evidence="5">The sequence shown here is derived from an EMBL/GenBank/DDBJ whole genome shotgun (WGS) entry which is preliminary data.</text>
</comment>
<sequence>MNRILITGAAGKIGSTLREGMRGRYAVLRLSDIAPLDPARAGEEIMRADLTDLAEVEGAMRDVDCVVHLGAIAGEDTWDKILPHNVVGTWNVFEAARRQGVHRVIYASSHHVVGFYRRARFIDQTVAPRPDGVYGVSKVFGEAVGRLFADKHGLSVACLRIGAFRDKPADRRLLPIWLSPRDAVRLVGCCIDAPDYHFIVVYGVSNNRRNRYRNAGIESLGYRPQDDSEDYAADILSTPDLEDAISRQFHGGLYAQMGFDGDLARIE</sequence>
<dbReference type="GO" id="GO:0016491">
    <property type="term" value="F:oxidoreductase activity"/>
    <property type="evidence" value="ECO:0007669"/>
    <property type="project" value="UniProtKB-KW"/>
</dbReference>
<reference evidence="5 6" key="1">
    <citation type="submission" date="2019-03" db="EMBL/GenBank/DDBJ databases">
        <title>Genomic Encyclopedia of Type Strains, Phase IV (KMG-V): Genome sequencing to study the core and pangenomes of soil and plant-associated prokaryotes.</title>
        <authorList>
            <person name="Whitman W."/>
        </authorList>
    </citation>
    <scope>NUCLEOTIDE SEQUENCE [LARGE SCALE GENOMIC DNA]</scope>
    <source>
        <strain evidence="5 6">Hc14</strain>
    </source>
</reference>
<evidence type="ECO:0000313" key="6">
    <source>
        <dbReference type="Proteomes" id="UP000294576"/>
    </source>
</evidence>
<comment type="similarity">
    <text evidence="1">Belongs to the NAD(P)-dependent epimerase/dehydratase family.</text>
</comment>
<evidence type="ECO:0000256" key="3">
    <source>
        <dbReference type="ARBA" id="ARBA00023027"/>
    </source>
</evidence>
<dbReference type="PANTHER" id="PTHR43103:SF5">
    <property type="entry name" value="4-EPIMERASE, PUTATIVE (AFU_ORTHOLOGUE AFUA_7G00360)-RELATED"/>
    <property type="match status" value="1"/>
</dbReference>
<keyword evidence="2" id="KW-0560">Oxidoreductase</keyword>
<accession>A0A4R3PVA7</accession>
<evidence type="ECO:0000256" key="1">
    <source>
        <dbReference type="ARBA" id="ARBA00007637"/>
    </source>
</evidence>
<evidence type="ECO:0000313" key="5">
    <source>
        <dbReference type="EMBL" id="TCU11780.1"/>
    </source>
</evidence>
<dbReference type="EMBL" id="SMBH01000017">
    <property type="protein sequence ID" value="TCU11780.1"/>
    <property type="molecule type" value="Genomic_DNA"/>
</dbReference>
<evidence type="ECO:0000259" key="4">
    <source>
        <dbReference type="Pfam" id="PF01370"/>
    </source>
</evidence>
<dbReference type="RefSeq" id="WP_132567394.1">
    <property type="nucleotide sequence ID" value="NZ_SMBH01000017.1"/>
</dbReference>
<gene>
    <name evidence="5" type="ORF">EV132_117121</name>
</gene>
<dbReference type="InterPro" id="IPR036291">
    <property type="entry name" value="NAD(P)-bd_dom_sf"/>
</dbReference>
<dbReference type="Proteomes" id="UP000294576">
    <property type="component" value="Unassembled WGS sequence"/>
</dbReference>
<dbReference type="AlphaFoldDB" id="A0A4R3PVA7"/>
<dbReference type="InterPro" id="IPR001509">
    <property type="entry name" value="Epimerase_deHydtase"/>
</dbReference>
<name>A0A4R3PVA7_RHISU</name>
<proteinExistence type="inferred from homology"/>
<protein>
    <submittedName>
        <fullName evidence="5">Uronate dehydrogenase</fullName>
    </submittedName>
</protein>
<dbReference type="Pfam" id="PF01370">
    <property type="entry name" value="Epimerase"/>
    <property type="match status" value="1"/>
</dbReference>
<dbReference type="SUPFAM" id="SSF51735">
    <property type="entry name" value="NAD(P)-binding Rossmann-fold domains"/>
    <property type="match status" value="1"/>
</dbReference>
<organism evidence="5 6">
    <name type="scientific">Rhizobium sullae</name>
    <name type="common">Rhizobium hedysari</name>
    <dbReference type="NCBI Taxonomy" id="50338"/>
    <lineage>
        <taxon>Bacteria</taxon>
        <taxon>Pseudomonadati</taxon>
        <taxon>Pseudomonadota</taxon>
        <taxon>Alphaproteobacteria</taxon>
        <taxon>Hyphomicrobiales</taxon>
        <taxon>Rhizobiaceae</taxon>
        <taxon>Rhizobium/Agrobacterium group</taxon>
        <taxon>Rhizobium</taxon>
    </lineage>
</organism>
<feature type="domain" description="NAD-dependent epimerase/dehydratase" evidence="4">
    <location>
        <begin position="4"/>
        <end position="163"/>
    </location>
</feature>
<keyword evidence="3" id="KW-0520">NAD</keyword>
<evidence type="ECO:0000256" key="2">
    <source>
        <dbReference type="ARBA" id="ARBA00023002"/>
    </source>
</evidence>
<dbReference type="Gene3D" id="3.40.50.720">
    <property type="entry name" value="NAD(P)-binding Rossmann-like Domain"/>
    <property type="match status" value="1"/>
</dbReference>